<accession>A0A4V3C8N3</accession>
<gene>
    <name evidence="3" type="ORF">C8E87_5974</name>
</gene>
<feature type="transmembrane region" description="Helical" evidence="2">
    <location>
        <begin position="174"/>
        <end position="196"/>
    </location>
</feature>
<proteinExistence type="predicted"/>
<protein>
    <recommendedName>
        <fullName evidence="5">FAR-17a/AIG1-like protein</fullName>
    </recommendedName>
</protein>
<sequence length="230" mass="25098">MPQFWLRVLIVVAGLTGLLIGDHRIVYYTCQSNLITLGYFGAVLYWMVCRGTTGPAAPRLRGAVTLWIVITGLISHFMLQNGANPLPGLAAADPASRVANWSMFLVHYAVPLLVLADWVAFGPRRVSPWRDLGLWILFPLAYGATSVLRAVLFPTVNVRYPYFFLDPTSHGYDWVAGQFVRLAVIFAALGAALLAVDRLAARIARHPEDPAVVHNPEPSTGAPAKIAPTP</sequence>
<keyword evidence="4" id="KW-1185">Reference proteome</keyword>
<evidence type="ECO:0000256" key="1">
    <source>
        <dbReference type="SAM" id="MobiDB-lite"/>
    </source>
</evidence>
<feature type="transmembrane region" description="Helical" evidence="2">
    <location>
        <begin position="60"/>
        <end position="79"/>
    </location>
</feature>
<name>A0A4V3C8N3_9ACTN</name>
<feature type="transmembrane region" description="Helical" evidence="2">
    <location>
        <begin position="99"/>
        <end position="120"/>
    </location>
</feature>
<organism evidence="3 4">
    <name type="scientific">Paractinoplanes brasiliensis</name>
    <dbReference type="NCBI Taxonomy" id="52695"/>
    <lineage>
        <taxon>Bacteria</taxon>
        <taxon>Bacillati</taxon>
        <taxon>Actinomycetota</taxon>
        <taxon>Actinomycetes</taxon>
        <taxon>Micromonosporales</taxon>
        <taxon>Micromonosporaceae</taxon>
        <taxon>Paractinoplanes</taxon>
    </lineage>
</organism>
<keyword evidence="2" id="KW-0472">Membrane</keyword>
<reference evidence="3 4" key="1">
    <citation type="submission" date="2019-03" db="EMBL/GenBank/DDBJ databases">
        <title>Sequencing the genomes of 1000 actinobacteria strains.</title>
        <authorList>
            <person name="Klenk H.-P."/>
        </authorList>
    </citation>
    <scope>NUCLEOTIDE SEQUENCE [LARGE SCALE GENOMIC DNA]</scope>
    <source>
        <strain evidence="3 4">DSM 43805</strain>
    </source>
</reference>
<evidence type="ECO:0000256" key="2">
    <source>
        <dbReference type="SAM" id="Phobius"/>
    </source>
</evidence>
<keyword evidence="2" id="KW-0812">Transmembrane</keyword>
<feature type="transmembrane region" description="Helical" evidence="2">
    <location>
        <begin position="31"/>
        <end position="48"/>
    </location>
</feature>
<dbReference type="InterPro" id="IPR049713">
    <property type="entry name" value="Pr6Pr-like"/>
</dbReference>
<keyword evidence="2" id="KW-1133">Transmembrane helix</keyword>
<comment type="caution">
    <text evidence="3">The sequence shown here is derived from an EMBL/GenBank/DDBJ whole genome shotgun (WGS) entry which is preliminary data.</text>
</comment>
<dbReference type="AlphaFoldDB" id="A0A4V3C8N3"/>
<dbReference type="EMBL" id="SNWR01000001">
    <property type="protein sequence ID" value="TDO42208.1"/>
    <property type="molecule type" value="Genomic_DNA"/>
</dbReference>
<feature type="region of interest" description="Disordered" evidence="1">
    <location>
        <begin position="210"/>
        <end position="230"/>
    </location>
</feature>
<dbReference type="Proteomes" id="UP000294901">
    <property type="component" value="Unassembled WGS sequence"/>
</dbReference>
<feature type="transmembrane region" description="Helical" evidence="2">
    <location>
        <begin position="132"/>
        <end position="154"/>
    </location>
</feature>
<evidence type="ECO:0008006" key="5">
    <source>
        <dbReference type="Google" id="ProtNLM"/>
    </source>
</evidence>
<dbReference type="NCBIfam" id="NF038065">
    <property type="entry name" value="Pr6Pr"/>
    <property type="match status" value="1"/>
</dbReference>
<evidence type="ECO:0000313" key="3">
    <source>
        <dbReference type="EMBL" id="TDO42208.1"/>
    </source>
</evidence>
<evidence type="ECO:0000313" key="4">
    <source>
        <dbReference type="Proteomes" id="UP000294901"/>
    </source>
</evidence>